<dbReference type="Pfam" id="PF04265">
    <property type="entry name" value="TPK_B1_binding"/>
    <property type="match status" value="1"/>
</dbReference>
<dbReference type="RefSeq" id="XP_053586886.1">
    <property type="nucleotide sequence ID" value="XM_053727309.1"/>
</dbReference>
<evidence type="ECO:0000256" key="10">
    <source>
        <dbReference type="ARBA" id="ARBA00023002"/>
    </source>
</evidence>
<dbReference type="AlphaFoldDB" id="A0A6A5H206"/>
<dbReference type="CDD" id="cd07995">
    <property type="entry name" value="TPK"/>
    <property type="match status" value="1"/>
</dbReference>
<dbReference type="Pfam" id="PF02852">
    <property type="entry name" value="Pyr_redox_dim"/>
    <property type="match status" value="1"/>
</dbReference>
<evidence type="ECO:0000256" key="4">
    <source>
        <dbReference type="ARBA" id="ARBA00022679"/>
    </source>
</evidence>
<dbReference type="PANTHER" id="PTHR42737">
    <property type="entry name" value="GLUTATHIONE REDUCTASE"/>
    <property type="match status" value="1"/>
</dbReference>
<dbReference type="InterPro" id="IPR004099">
    <property type="entry name" value="Pyr_nucl-diS_OxRdtase_dimer"/>
</dbReference>
<keyword evidence="3 13" id="KW-0285">Flavoprotein</keyword>
<comment type="caution">
    <text evidence="15">The sequence shown here is derived from an EMBL/GenBank/DDBJ whole genome shotgun (WGS) entry which is preliminary data.</text>
</comment>
<dbReference type="GO" id="GO:0006772">
    <property type="term" value="P:thiamine metabolic process"/>
    <property type="evidence" value="ECO:0007669"/>
    <property type="project" value="InterPro"/>
</dbReference>
<dbReference type="PANTHER" id="PTHR42737:SF7">
    <property type="entry name" value="THIOREDOXIN-DISULFIDE REDUCTASE"/>
    <property type="match status" value="1"/>
</dbReference>
<proteinExistence type="inferred from homology"/>
<dbReference type="FunFam" id="3.30.390.30:FF:000004">
    <property type="entry name" value="Thioredoxin reductase 1, cytoplasmic"/>
    <property type="match status" value="1"/>
</dbReference>
<dbReference type="GO" id="GO:0006749">
    <property type="term" value="P:glutathione metabolic process"/>
    <property type="evidence" value="ECO:0007669"/>
    <property type="project" value="TreeGrafter"/>
</dbReference>
<dbReference type="InterPro" id="IPR036759">
    <property type="entry name" value="TPK_catalytic_sf"/>
</dbReference>
<evidence type="ECO:0000256" key="6">
    <source>
        <dbReference type="ARBA" id="ARBA00022777"/>
    </source>
</evidence>
<dbReference type="Pfam" id="PF07992">
    <property type="entry name" value="Pyr_redox_2"/>
    <property type="match status" value="1"/>
</dbReference>
<dbReference type="InterPro" id="IPR036371">
    <property type="entry name" value="TPK_B1-bd_sf"/>
</dbReference>
<dbReference type="SUPFAM" id="SSF55424">
    <property type="entry name" value="FAD/NAD-linked reductases, dimerisation (C-terminal) domain"/>
    <property type="match status" value="1"/>
</dbReference>
<comment type="similarity">
    <text evidence="2 13">Belongs to the class-I pyridine nucleotide-disulfide oxidoreductase family.</text>
</comment>
<dbReference type="Pfam" id="PF04263">
    <property type="entry name" value="TPK_catalytic"/>
    <property type="match status" value="1"/>
</dbReference>
<keyword evidence="6" id="KW-0418">Kinase</keyword>
<dbReference type="PRINTS" id="PR00411">
    <property type="entry name" value="PNDRDTASEI"/>
</dbReference>
<dbReference type="GO" id="GO:0004362">
    <property type="term" value="F:glutathione-disulfide reductase (NADPH) activity"/>
    <property type="evidence" value="ECO:0007669"/>
    <property type="project" value="TreeGrafter"/>
</dbReference>
<dbReference type="PRINTS" id="PR00368">
    <property type="entry name" value="FADPNR"/>
</dbReference>
<evidence type="ECO:0000256" key="8">
    <source>
        <dbReference type="ARBA" id="ARBA00022840"/>
    </source>
</evidence>
<dbReference type="InterPro" id="IPR012999">
    <property type="entry name" value="Pyr_OxRdtase_I_AS"/>
</dbReference>
<dbReference type="GeneID" id="9800560"/>
<dbReference type="InterPro" id="IPR007371">
    <property type="entry name" value="TPK_catalytic"/>
</dbReference>
<evidence type="ECO:0000256" key="5">
    <source>
        <dbReference type="ARBA" id="ARBA00022741"/>
    </source>
</evidence>
<keyword evidence="12 13" id="KW-0676">Redox-active center</keyword>
<feature type="domain" description="Thiamin pyrophosphokinase thiamin-binding" evidence="14">
    <location>
        <begin position="161"/>
        <end position="227"/>
    </location>
</feature>
<accession>A0A6A5H206</accession>
<keyword evidence="11" id="KW-1015">Disulfide bond</keyword>
<dbReference type="GO" id="GO:0005524">
    <property type="term" value="F:ATP binding"/>
    <property type="evidence" value="ECO:0007669"/>
    <property type="project" value="UniProtKB-KW"/>
</dbReference>
<dbReference type="GO" id="GO:0030975">
    <property type="term" value="F:thiamine binding"/>
    <property type="evidence" value="ECO:0007669"/>
    <property type="project" value="InterPro"/>
</dbReference>
<dbReference type="Gene3D" id="3.40.50.10240">
    <property type="entry name" value="Thiamin pyrophosphokinase, catalytic domain"/>
    <property type="match status" value="1"/>
</dbReference>
<dbReference type="CTD" id="9800560"/>
<dbReference type="GO" id="GO:0034599">
    <property type="term" value="P:cellular response to oxidative stress"/>
    <property type="evidence" value="ECO:0007669"/>
    <property type="project" value="TreeGrafter"/>
</dbReference>
<gene>
    <name evidence="15" type="ORF">GCK72_009305</name>
</gene>
<dbReference type="NCBIfam" id="TIGR01438">
    <property type="entry name" value="TGR"/>
    <property type="match status" value="1"/>
</dbReference>
<evidence type="ECO:0000256" key="9">
    <source>
        <dbReference type="ARBA" id="ARBA00022857"/>
    </source>
</evidence>
<dbReference type="NCBIfam" id="TIGR01378">
    <property type="entry name" value="thi_PPkinase"/>
    <property type="match status" value="1"/>
</dbReference>
<dbReference type="GO" id="GO:0004788">
    <property type="term" value="F:thiamine diphosphokinase activity"/>
    <property type="evidence" value="ECO:0007669"/>
    <property type="project" value="InterPro"/>
</dbReference>
<evidence type="ECO:0000313" key="16">
    <source>
        <dbReference type="Proteomes" id="UP000483820"/>
    </source>
</evidence>
<dbReference type="InterPro" id="IPR016156">
    <property type="entry name" value="FAD/NAD-linked_Rdtase_dimer_sf"/>
</dbReference>
<dbReference type="InterPro" id="IPR006338">
    <property type="entry name" value="Thioredoxin/glutathione_Rdtase"/>
</dbReference>
<organism evidence="15 16">
    <name type="scientific">Caenorhabditis remanei</name>
    <name type="common">Caenorhabditis vulgaris</name>
    <dbReference type="NCBI Taxonomy" id="31234"/>
    <lineage>
        <taxon>Eukaryota</taxon>
        <taxon>Metazoa</taxon>
        <taxon>Ecdysozoa</taxon>
        <taxon>Nematoda</taxon>
        <taxon>Chromadorea</taxon>
        <taxon>Rhabditida</taxon>
        <taxon>Rhabditina</taxon>
        <taxon>Rhabditomorpha</taxon>
        <taxon>Rhabditoidea</taxon>
        <taxon>Rhabditidae</taxon>
        <taxon>Peloderinae</taxon>
        <taxon>Caenorhabditis</taxon>
    </lineage>
</organism>
<dbReference type="PROSITE" id="PS00076">
    <property type="entry name" value="PYRIDINE_REDOX_1"/>
    <property type="match status" value="1"/>
</dbReference>
<evidence type="ECO:0000256" key="7">
    <source>
        <dbReference type="ARBA" id="ARBA00022827"/>
    </source>
</evidence>
<dbReference type="GO" id="GO:0004791">
    <property type="term" value="F:thioredoxin-disulfide reductase (NADPH) activity"/>
    <property type="evidence" value="ECO:0007669"/>
    <property type="project" value="InterPro"/>
</dbReference>
<sequence>MNRYFNPFKIFTKPETSVSIWLNGEPGAIQKEAENIWNSSKYRVATDGAINEITKRLESVEWPHAICGDFDSIDKKIDMRGAKVIHLPDQDHTDLTKTIEWCLEQKNEKLWSFDRITLLGGLNGRFDHTMSTLSTLVRFVRSETPIIVLDSCNLVFSLPEGESKIYVDLEKTTKMCGVIPIAQKETIVTSNGLKYEMDSLPLAFGELISSSNEVVTNEITLKSTAPLIFTIEIMMSHAQPTARRLLSSAIHYDLIVIGGGSGGLSCSKRAAELGAKVALIDAVEPTPNGYAWGIGGTCANVGCIPKKLMHQAALVGKELKQAEKYGWNGLDQSKITHDWNSLSQVVNDRVKGNNWVYRVQLRDKGIKYYNAFAEFVEGGQIMITTADKKKTETLLTSSNILIATGLRPRYPDIPGALLGITSDDLFTLKNVPGKTLVVGAGYVALECAGFLVGLNQDVEVLVRSRPLKEFDQDCVHFVMEQLKSSGVKVREAVEVEKVEESGDKKKVYFTKNGGVEEYDTVIWAAGRAPRMERMKLENIGVKRNEKSGKILADEFDMTSVHGIYAVGDIVEGRPELTPLAIQSGKLLADRLFSDSKQTVRFHGIATTVFTPLELSTVGLTEEEAKKKYGEDGIEVFHSHYTPFEYIVPQNKDGEFCYVKAICLRDETQKVVGLHFVGPNAAEVMQGYAVAFRVGISISDLQLTVAIHPCSSEEFVKLQVTKRSGKDPRVQGCCG</sequence>
<dbReference type="GO" id="GO:0005829">
    <property type="term" value="C:cytosol"/>
    <property type="evidence" value="ECO:0007669"/>
    <property type="project" value="TreeGrafter"/>
</dbReference>
<evidence type="ECO:0000256" key="1">
    <source>
        <dbReference type="ARBA" id="ARBA00001974"/>
    </source>
</evidence>
<dbReference type="InterPro" id="IPR046952">
    <property type="entry name" value="GSHR/TRXR-like"/>
</dbReference>
<reference evidence="15 16" key="1">
    <citation type="submission" date="2019-12" db="EMBL/GenBank/DDBJ databases">
        <title>Chromosome-level assembly of the Caenorhabditis remanei genome.</title>
        <authorList>
            <person name="Teterina A.A."/>
            <person name="Willis J.H."/>
            <person name="Phillips P.C."/>
        </authorList>
    </citation>
    <scope>NUCLEOTIDE SEQUENCE [LARGE SCALE GENOMIC DNA]</scope>
    <source>
        <strain evidence="15 16">PX506</strain>
        <tissue evidence="15">Whole organism</tissue>
    </source>
</reference>
<dbReference type="InterPro" id="IPR006282">
    <property type="entry name" value="Thi_PPkinase"/>
</dbReference>
<keyword evidence="7 13" id="KW-0274">FAD</keyword>
<dbReference type="SUPFAM" id="SSF63862">
    <property type="entry name" value="Thiamin pyrophosphokinase, substrate-binding domain"/>
    <property type="match status" value="1"/>
</dbReference>
<keyword evidence="5" id="KW-0547">Nucleotide-binding</keyword>
<dbReference type="GO" id="GO:0009229">
    <property type="term" value="P:thiamine diphosphate biosynthetic process"/>
    <property type="evidence" value="ECO:0007669"/>
    <property type="project" value="InterPro"/>
</dbReference>
<evidence type="ECO:0000313" key="15">
    <source>
        <dbReference type="EMBL" id="KAF1761051.1"/>
    </source>
</evidence>
<dbReference type="GO" id="GO:0045454">
    <property type="term" value="P:cell redox homeostasis"/>
    <property type="evidence" value="ECO:0007669"/>
    <property type="project" value="InterPro"/>
</dbReference>
<evidence type="ECO:0000256" key="11">
    <source>
        <dbReference type="ARBA" id="ARBA00023157"/>
    </source>
</evidence>
<dbReference type="KEGG" id="crq:GCK72_009305"/>
<evidence type="ECO:0000256" key="12">
    <source>
        <dbReference type="ARBA" id="ARBA00023284"/>
    </source>
</evidence>
<dbReference type="GO" id="GO:0016301">
    <property type="term" value="F:kinase activity"/>
    <property type="evidence" value="ECO:0007669"/>
    <property type="project" value="UniProtKB-KW"/>
</dbReference>
<dbReference type="SUPFAM" id="SSF51905">
    <property type="entry name" value="FAD/NAD(P)-binding domain"/>
    <property type="match status" value="1"/>
</dbReference>
<evidence type="ECO:0000256" key="13">
    <source>
        <dbReference type="RuleBase" id="RU003691"/>
    </source>
</evidence>
<dbReference type="SUPFAM" id="SSF63999">
    <property type="entry name" value="Thiamin pyrophosphokinase, catalytic domain"/>
    <property type="match status" value="1"/>
</dbReference>
<dbReference type="GO" id="GO:0050660">
    <property type="term" value="F:flavin adenine dinucleotide binding"/>
    <property type="evidence" value="ECO:0007669"/>
    <property type="project" value="InterPro"/>
</dbReference>
<dbReference type="EMBL" id="WUAV01000003">
    <property type="protein sequence ID" value="KAF1761051.1"/>
    <property type="molecule type" value="Genomic_DNA"/>
</dbReference>
<dbReference type="InterPro" id="IPR007373">
    <property type="entry name" value="Thiamin_PyroPKinase_B1-bd"/>
</dbReference>
<dbReference type="Proteomes" id="UP000483820">
    <property type="component" value="Chromosome III"/>
</dbReference>
<dbReference type="Gene3D" id="3.50.50.60">
    <property type="entry name" value="FAD/NAD(P)-binding domain"/>
    <property type="match status" value="2"/>
</dbReference>
<dbReference type="InterPro" id="IPR036188">
    <property type="entry name" value="FAD/NAD-bd_sf"/>
</dbReference>
<name>A0A6A5H206_CAERE</name>
<comment type="cofactor">
    <cofactor evidence="1">
        <name>FAD</name>
        <dbReference type="ChEBI" id="CHEBI:57692"/>
    </cofactor>
</comment>
<keyword evidence="10 13" id="KW-0560">Oxidoreductase</keyword>
<evidence type="ECO:0000256" key="2">
    <source>
        <dbReference type="ARBA" id="ARBA00007532"/>
    </source>
</evidence>
<dbReference type="SMART" id="SM00983">
    <property type="entry name" value="TPK_B1_binding"/>
    <property type="match status" value="1"/>
</dbReference>
<evidence type="ECO:0000259" key="14">
    <source>
        <dbReference type="SMART" id="SM00983"/>
    </source>
</evidence>
<dbReference type="GO" id="GO:0005739">
    <property type="term" value="C:mitochondrion"/>
    <property type="evidence" value="ECO:0007669"/>
    <property type="project" value="TreeGrafter"/>
</dbReference>
<dbReference type="FunFam" id="3.50.50.60:FF:000012">
    <property type="entry name" value="Thioredoxin reductase 1, cytoplasmic"/>
    <property type="match status" value="1"/>
</dbReference>
<protein>
    <recommendedName>
        <fullName evidence="14">Thiamin pyrophosphokinase thiamin-binding domain-containing protein</fullName>
    </recommendedName>
</protein>
<keyword evidence="8" id="KW-0067">ATP-binding</keyword>
<evidence type="ECO:0000256" key="3">
    <source>
        <dbReference type="ARBA" id="ARBA00022630"/>
    </source>
</evidence>
<dbReference type="Gene3D" id="3.30.390.30">
    <property type="match status" value="1"/>
</dbReference>
<keyword evidence="4" id="KW-0808">Transferase</keyword>
<keyword evidence="9" id="KW-0521">NADP</keyword>
<dbReference type="InterPro" id="IPR023753">
    <property type="entry name" value="FAD/NAD-binding_dom"/>
</dbReference>